<dbReference type="InterPro" id="IPR011129">
    <property type="entry name" value="CSD"/>
</dbReference>
<keyword evidence="4" id="KW-1185">Reference proteome</keyword>
<dbReference type="PROSITE" id="PS51857">
    <property type="entry name" value="CSD_2"/>
    <property type="match status" value="1"/>
</dbReference>
<dbReference type="SMART" id="SM00357">
    <property type="entry name" value="CSP"/>
    <property type="match status" value="1"/>
</dbReference>
<feature type="region of interest" description="Disordered" evidence="1">
    <location>
        <begin position="296"/>
        <end position="337"/>
    </location>
</feature>
<proteinExistence type="predicted"/>
<sequence>MNALVQPPGPCLAQPQLLQGYPLPLAPPGTVPHAPIAAAAPAVAAWPQPPPVQVQYVQAAPIAPQPIQLQAPHYGASPLPQPQLQLPPVALAPLAVAPPLLPGPVPAAPGAAAQVSIVSVAGLPPAAPLQTVVQTMPAATSVPVAADAAATAGCPPAPPGFTQEQCARIIALQQQYQAAGDHESAALVAHYAAAGVDLSAYLEAASASYTQPLVHDPARRFVGTVRSWNADGGFGFIVCADSKKIYSKDIFLHKSEIGHEPDLYKLRKRLEFEDGEPVSFQVEYDDKQKPRAKLVELLNQPKEEPPPPEPEEEEPPPPPPKKRRRRVDPVDRPPEPK</sequence>
<dbReference type="SUPFAM" id="SSF50249">
    <property type="entry name" value="Nucleic acid-binding proteins"/>
    <property type="match status" value="1"/>
</dbReference>
<dbReference type="Gene3D" id="2.40.50.140">
    <property type="entry name" value="Nucleic acid-binding proteins"/>
    <property type="match status" value="1"/>
</dbReference>
<dbReference type="OrthoDB" id="449071at2759"/>
<name>A0A1Q9CUN3_SYMMI</name>
<accession>A0A1Q9CUN3</accession>
<dbReference type="Proteomes" id="UP000186817">
    <property type="component" value="Unassembled WGS sequence"/>
</dbReference>
<gene>
    <name evidence="3" type="ORF">AK812_SmicGene32233</name>
</gene>
<protein>
    <recommendedName>
        <fullName evidence="2">CSD domain-containing protein</fullName>
    </recommendedName>
</protein>
<feature type="compositionally biased region" description="Basic and acidic residues" evidence="1">
    <location>
        <begin position="327"/>
        <end position="337"/>
    </location>
</feature>
<dbReference type="Pfam" id="PF00313">
    <property type="entry name" value="CSD"/>
    <property type="match status" value="1"/>
</dbReference>
<feature type="domain" description="CSD" evidence="2">
    <location>
        <begin position="220"/>
        <end position="297"/>
    </location>
</feature>
<evidence type="ECO:0000313" key="3">
    <source>
        <dbReference type="EMBL" id="OLP86641.1"/>
    </source>
</evidence>
<dbReference type="GO" id="GO:0003676">
    <property type="term" value="F:nucleic acid binding"/>
    <property type="evidence" value="ECO:0007669"/>
    <property type="project" value="InterPro"/>
</dbReference>
<dbReference type="InterPro" id="IPR002059">
    <property type="entry name" value="CSP_DNA-bd"/>
</dbReference>
<reference evidence="3 4" key="1">
    <citation type="submission" date="2016-02" db="EMBL/GenBank/DDBJ databases">
        <title>Genome analysis of coral dinoflagellate symbionts highlights evolutionary adaptations to a symbiotic lifestyle.</title>
        <authorList>
            <person name="Aranda M."/>
            <person name="Li Y."/>
            <person name="Liew Y.J."/>
            <person name="Baumgarten S."/>
            <person name="Simakov O."/>
            <person name="Wilson M."/>
            <person name="Piel J."/>
            <person name="Ashoor H."/>
            <person name="Bougouffa S."/>
            <person name="Bajic V.B."/>
            <person name="Ryu T."/>
            <person name="Ravasi T."/>
            <person name="Bayer T."/>
            <person name="Micklem G."/>
            <person name="Kim H."/>
            <person name="Bhak J."/>
            <person name="Lajeunesse T.C."/>
            <person name="Voolstra C.R."/>
        </authorList>
    </citation>
    <scope>NUCLEOTIDE SEQUENCE [LARGE SCALE GENOMIC DNA]</scope>
    <source>
        <strain evidence="3 4">CCMP2467</strain>
    </source>
</reference>
<evidence type="ECO:0000313" key="4">
    <source>
        <dbReference type="Proteomes" id="UP000186817"/>
    </source>
</evidence>
<comment type="caution">
    <text evidence="3">The sequence shown here is derived from an EMBL/GenBank/DDBJ whole genome shotgun (WGS) entry which is preliminary data.</text>
</comment>
<dbReference type="AlphaFoldDB" id="A0A1Q9CUN3"/>
<dbReference type="EMBL" id="LSRX01000906">
    <property type="protein sequence ID" value="OLP86641.1"/>
    <property type="molecule type" value="Genomic_DNA"/>
</dbReference>
<dbReference type="InterPro" id="IPR012340">
    <property type="entry name" value="NA-bd_OB-fold"/>
</dbReference>
<organism evidence="3 4">
    <name type="scientific">Symbiodinium microadriaticum</name>
    <name type="common">Dinoflagellate</name>
    <name type="synonym">Zooxanthella microadriatica</name>
    <dbReference type="NCBI Taxonomy" id="2951"/>
    <lineage>
        <taxon>Eukaryota</taxon>
        <taxon>Sar</taxon>
        <taxon>Alveolata</taxon>
        <taxon>Dinophyceae</taxon>
        <taxon>Suessiales</taxon>
        <taxon>Symbiodiniaceae</taxon>
        <taxon>Symbiodinium</taxon>
    </lineage>
</organism>
<evidence type="ECO:0000256" key="1">
    <source>
        <dbReference type="SAM" id="MobiDB-lite"/>
    </source>
</evidence>
<evidence type="ECO:0000259" key="2">
    <source>
        <dbReference type="PROSITE" id="PS51857"/>
    </source>
</evidence>